<dbReference type="AlphaFoldDB" id="A0AA38IGQ6"/>
<organism evidence="1 2">
    <name type="scientific">Zophobas morio</name>
    <dbReference type="NCBI Taxonomy" id="2755281"/>
    <lineage>
        <taxon>Eukaryota</taxon>
        <taxon>Metazoa</taxon>
        <taxon>Ecdysozoa</taxon>
        <taxon>Arthropoda</taxon>
        <taxon>Hexapoda</taxon>
        <taxon>Insecta</taxon>
        <taxon>Pterygota</taxon>
        <taxon>Neoptera</taxon>
        <taxon>Endopterygota</taxon>
        <taxon>Coleoptera</taxon>
        <taxon>Polyphaga</taxon>
        <taxon>Cucujiformia</taxon>
        <taxon>Tenebrionidae</taxon>
        <taxon>Zophobas</taxon>
    </lineage>
</organism>
<evidence type="ECO:0000313" key="1">
    <source>
        <dbReference type="EMBL" id="KAJ3653876.1"/>
    </source>
</evidence>
<comment type="caution">
    <text evidence="1">The sequence shown here is derived from an EMBL/GenBank/DDBJ whole genome shotgun (WGS) entry which is preliminary data.</text>
</comment>
<dbReference type="EMBL" id="JALNTZ010000004">
    <property type="protein sequence ID" value="KAJ3653876.1"/>
    <property type="molecule type" value="Genomic_DNA"/>
</dbReference>
<sequence length="99" mass="11072">MNPCINQHTTFQLKEFVTFRNSTRDTCVTLTKNTKSAQGPNNGQGPQIALSWKNQIVASGHDSEIESTEAIESNPKKICLFCVTFTNTEQQNTQILRTP</sequence>
<reference evidence="1" key="1">
    <citation type="journal article" date="2023" name="G3 (Bethesda)">
        <title>Whole genome assemblies of Zophobas morio and Tenebrio molitor.</title>
        <authorList>
            <person name="Kaur S."/>
            <person name="Stinson S.A."/>
            <person name="diCenzo G.C."/>
        </authorList>
    </citation>
    <scope>NUCLEOTIDE SEQUENCE</scope>
    <source>
        <strain evidence="1">QUZm001</strain>
    </source>
</reference>
<gene>
    <name evidence="1" type="ORF">Zmor_013104</name>
</gene>
<protein>
    <submittedName>
        <fullName evidence="1">Uncharacterized protein</fullName>
    </submittedName>
</protein>
<proteinExistence type="predicted"/>
<dbReference type="Proteomes" id="UP001168821">
    <property type="component" value="Unassembled WGS sequence"/>
</dbReference>
<evidence type="ECO:0000313" key="2">
    <source>
        <dbReference type="Proteomes" id="UP001168821"/>
    </source>
</evidence>
<keyword evidence="2" id="KW-1185">Reference proteome</keyword>
<name>A0AA38IGQ6_9CUCU</name>
<accession>A0AA38IGQ6</accession>